<dbReference type="EMBL" id="CAKOGL010000023">
    <property type="protein sequence ID" value="CAH2100766.1"/>
    <property type="molecule type" value="Genomic_DNA"/>
</dbReference>
<proteinExistence type="predicted"/>
<dbReference type="GO" id="GO:0048666">
    <property type="term" value="P:neuron development"/>
    <property type="evidence" value="ECO:0007669"/>
    <property type="project" value="UniProtKB-ARBA"/>
</dbReference>
<keyword evidence="1" id="KW-0175">Coiled coil</keyword>
<dbReference type="Gene3D" id="3.90.190.10">
    <property type="entry name" value="Protein tyrosine phosphatase superfamily"/>
    <property type="match status" value="1"/>
</dbReference>
<feature type="coiled-coil region" evidence="1">
    <location>
        <begin position="32"/>
        <end position="59"/>
    </location>
</feature>
<dbReference type="InterPro" id="IPR003595">
    <property type="entry name" value="Tyr_Pase_cat"/>
</dbReference>
<organism evidence="4 5">
    <name type="scientific">Euphydryas editha</name>
    <name type="common">Edith's checkerspot</name>
    <dbReference type="NCBI Taxonomy" id="104508"/>
    <lineage>
        <taxon>Eukaryota</taxon>
        <taxon>Metazoa</taxon>
        <taxon>Ecdysozoa</taxon>
        <taxon>Arthropoda</taxon>
        <taxon>Hexapoda</taxon>
        <taxon>Insecta</taxon>
        <taxon>Pterygota</taxon>
        <taxon>Neoptera</taxon>
        <taxon>Endopterygota</taxon>
        <taxon>Lepidoptera</taxon>
        <taxon>Glossata</taxon>
        <taxon>Ditrysia</taxon>
        <taxon>Papilionoidea</taxon>
        <taxon>Nymphalidae</taxon>
        <taxon>Nymphalinae</taxon>
        <taxon>Euphydryas</taxon>
    </lineage>
</organism>
<keyword evidence="5" id="KW-1185">Reference proteome</keyword>
<reference evidence="4" key="1">
    <citation type="submission" date="2022-03" db="EMBL/GenBank/DDBJ databases">
        <authorList>
            <person name="Tunstrom K."/>
        </authorList>
    </citation>
    <scope>NUCLEOTIDE SEQUENCE</scope>
</reference>
<evidence type="ECO:0000259" key="2">
    <source>
        <dbReference type="PROSITE" id="PS50055"/>
    </source>
</evidence>
<dbReference type="GO" id="GO:0009653">
    <property type="term" value="P:anatomical structure morphogenesis"/>
    <property type="evidence" value="ECO:0007669"/>
    <property type="project" value="UniProtKB-ARBA"/>
</dbReference>
<dbReference type="GO" id="GO:0004725">
    <property type="term" value="F:protein tyrosine phosphatase activity"/>
    <property type="evidence" value="ECO:0007669"/>
    <property type="project" value="InterPro"/>
</dbReference>
<dbReference type="Pfam" id="PF00102">
    <property type="entry name" value="Y_phosphatase"/>
    <property type="match status" value="1"/>
</dbReference>
<dbReference type="AlphaFoldDB" id="A0AAU9UP30"/>
<dbReference type="InterPro" id="IPR029021">
    <property type="entry name" value="Prot-tyrosine_phosphatase-like"/>
</dbReference>
<dbReference type="PROSITE" id="PS50056">
    <property type="entry name" value="TYR_PHOSPHATASE_2"/>
    <property type="match status" value="1"/>
</dbReference>
<dbReference type="SMART" id="SM00404">
    <property type="entry name" value="PTPc_motif"/>
    <property type="match status" value="1"/>
</dbReference>
<accession>A0AAU9UP30</accession>
<evidence type="ECO:0008006" key="6">
    <source>
        <dbReference type="Google" id="ProtNLM"/>
    </source>
</evidence>
<evidence type="ECO:0000313" key="4">
    <source>
        <dbReference type="EMBL" id="CAH2100766.1"/>
    </source>
</evidence>
<evidence type="ECO:0000256" key="1">
    <source>
        <dbReference type="SAM" id="Coils"/>
    </source>
</evidence>
<dbReference type="PROSITE" id="PS50055">
    <property type="entry name" value="TYR_PHOSPHATASE_PTP"/>
    <property type="match status" value="1"/>
</dbReference>
<protein>
    <recommendedName>
        <fullName evidence="6">Protein tyrosine phosphatase</fullName>
    </recommendedName>
</protein>
<dbReference type="SUPFAM" id="SSF52799">
    <property type="entry name" value="(Phosphotyrosine protein) phosphatases II"/>
    <property type="match status" value="1"/>
</dbReference>
<evidence type="ECO:0000313" key="5">
    <source>
        <dbReference type="Proteomes" id="UP001153954"/>
    </source>
</evidence>
<comment type="caution">
    <text evidence="4">The sequence shown here is derived from an EMBL/GenBank/DDBJ whole genome shotgun (WGS) entry which is preliminary data.</text>
</comment>
<dbReference type="Proteomes" id="UP001153954">
    <property type="component" value="Unassembled WGS sequence"/>
</dbReference>
<dbReference type="InterPro" id="IPR050348">
    <property type="entry name" value="Protein-Tyr_Phosphatase"/>
</dbReference>
<dbReference type="PRINTS" id="PR00700">
    <property type="entry name" value="PRTYPHPHTASE"/>
</dbReference>
<sequence length="286" mass="33593">MKVLTTEPCIPRMNSDEFRRFMEDPKSKTRIINEYQSLFMKKEEEIKSTLEQNKEVELKGCLSYLQFLYYGPQSKKNQVVPKVSFVDGYDIKHKFLCTKNPTKEDSEMFWQSVWDNHVEIIVMIGKLNEKSFQYWSSTERKSVVSGKFKITTRKVIVHSHFTATMLTMTSMTLKPSQRRLVFHYQYTEWPKGSLPHPKHFLDFYFFFDNAYDKLKNRMPDKKTVPVLIHCFDGLGGSQVFCAIDICKTKYDSTDVVSVSHVVERMREQKPGSINSSDLYTLCCVRI</sequence>
<dbReference type="PANTHER" id="PTHR19134">
    <property type="entry name" value="RECEPTOR-TYPE TYROSINE-PROTEIN PHOSPHATASE"/>
    <property type="match status" value="1"/>
</dbReference>
<dbReference type="CDD" id="cd00047">
    <property type="entry name" value="PTPc"/>
    <property type="match status" value="1"/>
</dbReference>
<dbReference type="InterPro" id="IPR000387">
    <property type="entry name" value="Tyr_Pase_dom"/>
</dbReference>
<feature type="domain" description="Tyrosine specific protein phosphatases" evidence="3">
    <location>
        <begin position="201"/>
        <end position="280"/>
    </location>
</feature>
<evidence type="ECO:0000259" key="3">
    <source>
        <dbReference type="PROSITE" id="PS50056"/>
    </source>
</evidence>
<feature type="domain" description="Tyrosine-protein phosphatase" evidence="2">
    <location>
        <begin position="33"/>
        <end position="286"/>
    </location>
</feature>
<dbReference type="SMART" id="SM00194">
    <property type="entry name" value="PTPc"/>
    <property type="match status" value="1"/>
</dbReference>
<gene>
    <name evidence="4" type="ORF">EEDITHA_LOCUS15591</name>
</gene>
<name>A0AAU9UP30_EUPED</name>
<dbReference type="PANTHER" id="PTHR19134:SF534">
    <property type="entry name" value="LD27988P"/>
    <property type="match status" value="1"/>
</dbReference>
<dbReference type="InterPro" id="IPR000242">
    <property type="entry name" value="PTP_cat"/>
</dbReference>